<comment type="similarity">
    <text evidence="4 7">Belongs to the NanE family.</text>
</comment>
<dbReference type="AlphaFoldDB" id="A0A942UR39"/>
<dbReference type="CDD" id="cd04729">
    <property type="entry name" value="NanE"/>
    <property type="match status" value="1"/>
</dbReference>
<evidence type="ECO:0000256" key="1">
    <source>
        <dbReference type="ARBA" id="ARBA00000056"/>
    </source>
</evidence>
<evidence type="ECO:0000256" key="3">
    <source>
        <dbReference type="ARBA" id="ARBA00005081"/>
    </source>
</evidence>
<evidence type="ECO:0000256" key="5">
    <source>
        <dbReference type="ARBA" id="ARBA00023235"/>
    </source>
</evidence>
<dbReference type="SUPFAM" id="SSF51366">
    <property type="entry name" value="Ribulose-phoshate binding barrel"/>
    <property type="match status" value="1"/>
</dbReference>
<dbReference type="RefSeq" id="WP_213099108.1">
    <property type="nucleotide sequence ID" value="NZ_JAGYPN010000003.1"/>
</dbReference>
<protein>
    <recommendedName>
        <fullName evidence="7">Putative N-acetylmannosamine-6-phosphate 2-epimerase</fullName>
        <ecNumber evidence="7">5.1.3.9</ecNumber>
    </recommendedName>
    <alternativeName>
        <fullName evidence="7">ManNAc-6-P epimerase</fullName>
    </alternativeName>
</protein>
<dbReference type="Proteomes" id="UP000676456">
    <property type="component" value="Unassembled WGS sequence"/>
</dbReference>
<gene>
    <name evidence="7" type="primary">nanE</name>
    <name evidence="8" type="ORF">KHA91_15040</name>
</gene>
<dbReference type="InterPro" id="IPR013785">
    <property type="entry name" value="Aldolase_TIM"/>
</dbReference>
<keyword evidence="6 7" id="KW-0119">Carbohydrate metabolism</keyword>
<keyword evidence="5 7" id="KW-0413">Isomerase</keyword>
<dbReference type="PANTHER" id="PTHR36204">
    <property type="entry name" value="N-ACETYLMANNOSAMINE-6-PHOSPHATE 2-EPIMERASE-RELATED"/>
    <property type="match status" value="1"/>
</dbReference>
<dbReference type="EMBL" id="JAGYPN010000003">
    <property type="protein sequence ID" value="MBS4224057.1"/>
    <property type="molecule type" value="Genomic_DNA"/>
</dbReference>
<proteinExistence type="inferred from homology"/>
<comment type="caution">
    <text evidence="8">The sequence shown here is derived from an EMBL/GenBank/DDBJ whole genome shotgun (WGS) entry which is preliminary data.</text>
</comment>
<dbReference type="EC" id="5.1.3.9" evidence="7"/>
<dbReference type="InterPro" id="IPR007260">
    <property type="entry name" value="NanE"/>
</dbReference>
<evidence type="ECO:0000313" key="8">
    <source>
        <dbReference type="EMBL" id="MBS4224057.1"/>
    </source>
</evidence>
<dbReference type="PANTHER" id="PTHR36204:SF1">
    <property type="entry name" value="N-ACETYLMANNOSAMINE-6-PHOSPHATE 2-EPIMERASE-RELATED"/>
    <property type="match status" value="1"/>
</dbReference>
<reference evidence="8 9" key="1">
    <citation type="submission" date="2021-05" db="EMBL/GenBank/DDBJ databases">
        <title>Novel Bacillus species.</title>
        <authorList>
            <person name="Liu G."/>
        </authorList>
    </citation>
    <scope>NUCLEOTIDE SEQUENCE [LARGE SCALE GENOMIC DNA]</scope>
    <source>
        <strain evidence="8 9">FJAT-49682</strain>
    </source>
</reference>
<comment type="function">
    <text evidence="2 7">Converts N-acetylmannosamine-6-phosphate (ManNAc-6-P) to N-acetylglucosamine-6-phosphate (GlcNAc-6-P).</text>
</comment>
<evidence type="ECO:0000256" key="6">
    <source>
        <dbReference type="ARBA" id="ARBA00023277"/>
    </source>
</evidence>
<name>A0A942UR39_9BACI</name>
<keyword evidence="9" id="KW-1185">Reference proteome</keyword>
<sequence length="229" mass="24873">MDRQSFFSSIHKNLIVSCQALEHEPLHSSYIMAKMAKAAKEGGAVAIRSNSAVDVAAIKEETGLPVIGLVKRDYPDSEIFITATLKEVKELLEVEPAVIAMDATIRKRPNGETLKDLVQFIHEQSDTLVMADIATIKDAEYAIECGVDMISTTLSGYTADSPKLDGPDFDLVEQLCKTSPIPIIGEGRINTPEQARKMLELGAWSIVVGSAISRPQLITKSFAEGINAK</sequence>
<dbReference type="GO" id="GO:0006053">
    <property type="term" value="P:N-acetylmannosamine catabolic process"/>
    <property type="evidence" value="ECO:0007669"/>
    <property type="project" value="TreeGrafter"/>
</dbReference>
<evidence type="ECO:0000256" key="7">
    <source>
        <dbReference type="HAMAP-Rule" id="MF_01235"/>
    </source>
</evidence>
<comment type="pathway">
    <text evidence="3 7">Amino-sugar metabolism; N-acetylneuraminate degradation; D-fructose 6-phosphate from N-acetylneuraminate: step 3/5.</text>
</comment>
<dbReference type="Pfam" id="PF04131">
    <property type="entry name" value="NanE"/>
    <property type="match status" value="1"/>
</dbReference>
<dbReference type="GO" id="GO:0047465">
    <property type="term" value="F:N-acylglucosamine-6-phosphate 2-epimerase activity"/>
    <property type="evidence" value="ECO:0007669"/>
    <property type="project" value="UniProtKB-EC"/>
</dbReference>
<dbReference type="FunFam" id="3.20.20.70:FF:000035">
    <property type="entry name" value="Putative N-acetylmannosamine-6-phosphate 2-epimerase"/>
    <property type="match status" value="1"/>
</dbReference>
<dbReference type="HAMAP" id="MF_01235">
    <property type="entry name" value="ManNAc6P_epimer"/>
    <property type="match status" value="1"/>
</dbReference>
<dbReference type="Gene3D" id="3.20.20.70">
    <property type="entry name" value="Aldolase class I"/>
    <property type="match status" value="1"/>
</dbReference>
<dbReference type="GO" id="GO:0005975">
    <property type="term" value="P:carbohydrate metabolic process"/>
    <property type="evidence" value="ECO:0007669"/>
    <property type="project" value="UniProtKB-UniRule"/>
</dbReference>
<evidence type="ECO:0000256" key="2">
    <source>
        <dbReference type="ARBA" id="ARBA00002147"/>
    </source>
</evidence>
<comment type="catalytic activity">
    <reaction evidence="1 7">
        <text>an N-acyl-D-glucosamine 6-phosphate = an N-acyl-D-mannosamine 6-phosphate</text>
        <dbReference type="Rhea" id="RHEA:23932"/>
        <dbReference type="ChEBI" id="CHEBI:57599"/>
        <dbReference type="ChEBI" id="CHEBI:57666"/>
        <dbReference type="EC" id="5.1.3.9"/>
    </reaction>
</comment>
<accession>A0A942UR39</accession>
<dbReference type="GO" id="GO:0019262">
    <property type="term" value="P:N-acetylneuraminate catabolic process"/>
    <property type="evidence" value="ECO:0007669"/>
    <property type="project" value="UniProtKB-UniRule"/>
</dbReference>
<evidence type="ECO:0000256" key="4">
    <source>
        <dbReference type="ARBA" id="ARBA00007439"/>
    </source>
</evidence>
<evidence type="ECO:0000313" key="9">
    <source>
        <dbReference type="Proteomes" id="UP000676456"/>
    </source>
</evidence>
<dbReference type="NCBIfam" id="NF002231">
    <property type="entry name" value="PRK01130.1"/>
    <property type="match status" value="1"/>
</dbReference>
<organism evidence="8 9">
    <name type="scientific">Lederbergia citrea</name>
    <dbReference type="NCBI Taxonomy" id="2833581"/>
    <lineage>
        <taxon>Bacteria</taxon>
        <taxon>Bacillati</taxon>
        <taxon>Bacillota</taxon>
        <taxon>Bacilli</taxon>
        <taxon>Bacillales</taxon>
        <taxon>Bacillaceae</taxon>
        <taxon>Lederbergia</taxon>
    </lineage>
</organism>
<dbReference type="GO" id="GO:0005829">
    <property type="term" value="C:cytosol"/>
    <property type="evidence" value="ECO:0007669"/>
    <property type="project" value="TreeGrafter"/>
</dbReference>
<dbReference type="InterPro" id="IPR011060">
    <property type="entry name" value="RibuloseP-bd_barrel"/>
</dbReference>